<feature type="region of interest" description="Disordered" evidence="1">
    <location>
        <begin position="353"/>
        <end position="383"/>
    </location>
</feature>
<feature type="compositionally biased region" description="Polar residues" evidence="1">
    <location>
        <begin position="361"/>
        <end position="373"/>
    </location>
</feature>
<proteinExistence type="predicted"/>
<sequence length="474" mass="52962">MSQIYAGSSGNLVHLGDLDDRVLAKRIAVSINALAMDAESSTDGFKSFASAISDPVTETKPLRCSFDPQALSAVLELPWWRRLWTLQEAALAPWNTAFLGALSFDLLDISRSIIWWRAPARGELMSSAARMGLFCLIESYNWSNRGQGWLVGGHDRLDHLLVGARAFQKSEPKDGVFALLALLANSPPVLTLDYSRPLSEILQNATRCAISGMRDQSDKFALDIFQHISHHEGDLERSDVASWVIRADTERDHQVLDAWQLPSQYWIHIPQPYRIVTKDVHMANNVLQVEGYLVDEVLNVSSVCSVEHLDYGKFVAWLEETLEIAAQQSFADLFRTIAVGLCEWDGDYFERRDNPGHSGPRSPSTNMLVSTKLSASSPASPAPAHWEALSQDRWKRMMHRRFLLTSRGCPGMGPRVTKPGDVVAILHGASRPYILRPLDNGQYQLVGEAYVDGLMRDEKIEKYLEPQPVVIALV</sequence>
<dbReference type="EMBL" id="JAVRQU010000002">
    <property type="protein sequence ID" value="KAK5706759.1"/>
    <property type="molecule type" value="Genomic_DNA"/>
</dbReference>
<comment type="caution">
    <text evidence="2">The sequence shown here is derived from an EMBL/GenBank/DDBJ whole genome shotgun (WGS) entry which is preliminary data.</text>
</comment>
<dbReference type="Pfam" id="PF26639">
    <property type="entry name" value="Het-6_barrel"/>
    <property type="match status" value="1"/>
</dbReference>
<dbReference type="AlphaFoldDB" id="A0AAN7WGI8"/>
<organism evidence="2 3">
    <name type="scientific">Elasticomyces elasticus</name>
    <dbReference type="NCBI Taxonomy" id="574655"/>
    <lineage>
        <taxon>Eukaryota</taxon>
        <taxon>Fungi</taxon>
        <taxon>Dikarya</taxon>
        <taxon>Ascomycota</taxon>
        <taxon>Pezizomycotina</taxon>
        <taxon>Dothideomycetes</taxon>
        <taxon>Dothideomycetidae</taxon>
        <taxon>Mycosphaerellales</taxon>
        <taxon>Teratosphaeriaceae</taxon>
        <taxon>Elasticomyces</taxon>
    </lineage>
</organism>
<evidence type="ECO:0000256" key="1">
    <source>
        <dbReference type="SAM" id="MobiDB-lite"/>
    </source>
</evidence>
<dbReference type="PANTHER" id="PTHR24148">
    <property type="entry name" value="ANKYRIN REPEAT DOMAIN-CONTAINING PROTEIN 39 HOMOLOG-RELATED"/>
    <property type="match status" value="1"/>
</dbReference>
<feature type="compositionally biased region" description="Low complexity" evidence="1">
    <location>
        <begin position="374"/>
        <end position="383"/>
    </location>
</feature>
<dbReference type="Proteomes" id="UP001310594">
    <property type="component" value="Unassembled WGS sequence"/>
</dbReference>
<name>A0AAN7WGI8_9PEZI</name>
<dbReference type="PANTHER" id="PTHR24148:SF73">
    <property type="entry name" value="HET DOMAIN PROTEIN (AFU_ORTHOLOGUE AFUA_8G01020)"/>
    <property type="match status" value="1"/>
</dbReference>
<evidence type="ECO:0000313" key="3">
    <source>
        <dbReference type="Proteomes" id="UP001310594"/>
    </source>
</evidence>
<evidence type="ECO:0000313" key="2">
    <source>
        <dbReference type="EMBL" id="KAK5706759.1"/>
    </source>
</evidence>
<protein>
    <recommendedName>
        <fullName evidence="4">Heterokaryon incompatibility domain-containing protein</fullName>
    </recommendedName>
</protein>
<reference evidence="2" key="1">
    <citation type="submission" date="2023-08" db="EMBL/GenBank/DDBJ databases">
        <title>Black Yeasts Isolated from many extreme environments.</title>
        <authorList>
            <person name="Coleine C."/>
            <person name="Stajich J.E."/>
            <person name="Selbmann L."/>
        </authorList>
    </citation>
    <scope>NUCLEOTIDE SEQUENCE</scope>
    <source>
        <strain evidence="2">CCFEE 5810</strain>
    </source>
</reference>
<gene>
    <name evidence="2" type="ORF">LTR97_001750</name>
</gene>
<evidence type="ECO:0008006" key="4">
    <source>
        <dbReference type="Google" id="ProtNLM"/>
    </source>
</evidence>
<dbReference type="InterPro" id="IPR052895">
    <property type="entry name" value="HetReg/Transcr_Mod"/>
</dbReference>
<accession>A0AAN7WGI8</accession>